<protein>
    <submittedName>
        <fullName evidence="10">Murein L,D-transpeptidase</fullName>
    </submittedName>
</protein>
<dbReference type="PANTHER" id="PTHR41533">
    <property type="entry name" value="L,D-TRANSPEPTIDASE HI_1667-RELATED"/>
    <property type="match status" value="1"/>
</dbReference>
<dbReference type="InterPro" id="IPR045380">
    <property type="entry name" value="LD_TPept_scaffold_dom"/>
</dbReference>
<keyword evidence="8" id="KW-0472">Membrane</keyword>
<evidence type="ECO:0000259" key="9">
    <source>
        <dbReference type="PROSITE" id="PS52029"/>
    </source>
</evidence>
<dbReference type="UniPathway" id="UPA00219"/>
<dbReference type="GO" id="GO:0008360">
    <property type="term" value="P:regulation of cell shape"/>
    <property type="evidence" value="ECO:0007669"/>
    <property type="project" value="UniProtKB-UniRule"/>
</dbReference>
<evidence type="ECO:0000256" key="8">
    <source>
        <dbReference type="SAM" id="Phobius"/>
    </source>
</evidence>
<dbReference type="InterPro" id="IPR036366">
    <property type="entry name" value="PGBDSf"/>
</dbReference>
<sequence length="565" mass="62899">MLRKQVISGRQFNNHLNARAEGRVSAKTVDRGLIVWRNALAVLWLGLVVLMLAMASPSLAQDTQLKQAIATAAAKDRDIAAYYKATGYEALWVGSGNKDRARRRALVAAFAGAADHGLPSAKYDDAKLRKLIGAAEGATARGKLEVELSRQFLSYARDIQTGILTPSRVDEEIVRKVPYRNRLATLDAFANSNPVGFMKSLPPKNPEYTRLMKAKLDMERQIAKGGWGPTVSGKSLKPGQSGKGVVELRDRLVAMGYMRRSASATYDADLQKAVQQFQLGNGLPADGVAGAVTLKEINVPMERRLRNVIVAMERERWMNRPRGKRHIDVNLADFTAKIMDGSTVTFQTRSVVGKNVSDQRSPEFSDVMEFMVINPSWYVPRSIATKEYLPLLKENRNAVSQLEITDSSGRKINRGAVDFSQFDEQTFPFNMRQPPSKGNALGLVKFMFPNRYNIYLHDTPAKSLFSRNVRAFSHGCIRLNDPFDFAYALLAKQESNPKAFFQSLLAMGEEATVNLKQPVPVHIMYRTAITSPDGPVQFRRDVYGRDARIWRALAREGVALRSVSG</sequence>
<dbReference type="InterPro" id="IPR005490">
    <property type="entry name" value="LD_TPept_cat_dom"/>
</dbReference>
<keyword evidence="6 7" id="KW-0961">Cell wall biogenesis/degradation</keyword>
<dbReference type="AlphaFoldDB" id="A0A0U1NHY0"/>
<evidence type="ECO:0000256" key="1">
    <source>
        <dbReference type="ARBA" id="ARBA00004752"/>
    </source>
</evidence>
<dbReference type="InterPro" id="IPR052905">
    <property type="entry name" value="LD-transpeptidase_YkuD-like"/>
</dbReference>
<dbReference type="InterPro" id="IPR038063">
    <property type="entry name" value="Transpep_catalytic_dom"/>
</dbReference>
<dbReference type="SUPFAM" id="SSF47090">
    <property type="entry name" value="PGBD-like"/>
    <property type="match status" value="1"/>
</dbReference>
<name>A0A0U1NHY0_9RHOB</name>
<evidence type="ECO:0000256" key="5">
    <source>
        <dbReference type="ARBA" id="ARBA00022984"/>
    </source>
</evidence>
<keyword evidence="8" id="KW-0812">Transmembrane</keyword>
<dbReference type="SUPFAM" id="SSF141523">
    <property type="entry name" value="L,D-transpeptidase catalytic domain-like"/>
    <property type="match status" value="1"/>
</dbReference>
<dbReference type="PROSITE" id="PS52029">
    <property type="entry name" value="LD_TPASE"/>
    <property type="match status" value="1"/>
</dbReference>
<evidence type="ECO:0000256" key="7">
    <source>
        <dbReference type="PROSITE-ProRule" id="PRU01373"/>
    </source>
</evidence>
<evidence type="ECO:0000256" key="2">
    <source>
        <dbReference type="ARBA" id="ARBA00005992"/>
    </source>
</evidence>
<evidence type="ECO:0000256" key="3">
    <source>
        <dbReference type="ARBA" id="ARBA00022679"/>
    </source>
</evidence>
<dbReference type="InterPro" id="IPR002477">
    <property type="entry name" value="Peptidoglycan-bd-like"/>
</dbReference>
<dbReference type="GO" id="GO:0004180">
    <property type="term" value="F:carboxypeptidase activity"/>
    <property type="evidence" value="ECO:0007669"/>
    <property type="project" value="UniProtKB-ARBA"/>
</dbReference>
<keyword evidence="5 7" id="KW-0573">Peptidoglycan synthesis</keyword>
<dbReference type="GO" id="GO:0009252">
    <property type="term" value="P:peptidoglycan biosynthetic process"/>
    <property type="evidence" value="ECO:0007669"/>
    <property type="project" value="UniProtKB-UniPathway"/>
</dbReference>
<organism evidence="10 11">
    <name type="scientific">Nereida ignava</name>
    <dbReference type="NCBI Taxonomy" id="282199"/>
    <lineage>
        <taxon>Bacteria</taxon>
        <taxon>Pseudomonadati</taxon>
        <taxon>Pseudomonadota</taxon>
        <taxon>Alphaproteobacteria</taxon>
        <taxon>Rhodobacterales</taxon>
        <taxon>Roseobacteraceae</taxon>
        <taxon>Nereida</taxon>
    </lineage>
</organism>
<feature type="transmembrane region" description="Helical" evidence="8">
    <location>
        <begin position="35"/>
        <end position="55"/>
    </location>
</feature>
<reference evidence="10 11" key="1">
    <citation type="submission" date="2015-04" db="EMBL/GenBank/DDBJ databases">
        <authorList>
            <person name="Syromyatnikov M.Y."/>
            <person name="Popov V.N."/>
        </authorList>
    </citation>
    <scope>NUCLEOTIDE SEQUENCE [LARGE SCALE GENOMIC DNA]</scope>
    <source>
        <strain evidence="10 11">CECT 5292</strain>
    </source>
</reference>
<dbReference type="Gene3D" id="2.40.440.10">
    <property type="entry name" value="L,D-transpeptidase catalytic domain-like"/>
    <property type="match status" value="1"/>
</dbReference>
<keyword evidence="4 7" id="KW-0133">Cell shape</keyword>
<keyword evidence="3" id="KW-0808">Transferase</keyword>
<dbReference type="Pfam" id="PF01471">
    <property type="entry name" value="PG_binding_1"/>
    <property type="match status" value="1"/>
</dbReference>
<dbReference type="EMBL" id="CVQV01000002">
    <property type="protein sequence ID" value="CRK74331.1"/>
    <property type="molecule type" value="Genomic_DNA"/>
</dbReference>
<dbReference type="STRING" id="282199.GCA_001049735_00358"/>
<dbReference type="GO" id="GO:0016740">
    <property type="term" value="F:transferase activity"/>
    <property type="evidence" value="ECO:0007669"/>
    <property type="project" value="UniProtKB-KW"/>
</dbReference>
<dbReference type="Pfam" id="PF20142">
    <property type="entry name" value="Scaffold"/>
    <property type="match status" value="1"/>
</dbReference>
<evidence type="ECO:0000313" key="10">
    <source>
        <dbReference type="EMBL" id="CRK74331.1"/>
    </source>
</evidence>
<dbReference type="CDD" id="cd16913">
    <property type="entry name" value="YkuD_like"/>
    <property type="match status" value="1"/>
</dbReference>
<gene>
    <name evidence="10" type="ORF">NIG5292_00358</name>
</gene>
<accession>A0A0U1NHY0</accession>
<dbReference type="Proteomes" id="UP000048949">
    <property type="component" value="Unassembled WGS sequence"/>
</dbReference>
<dbReference type="PANTHER" id="PTHR41533:SF2">
    <property type="entry name" value="BLR7131 PROTEIN"/>
    <property type="match status" value="1"/>
</dbReference>
<dbReference type="InterPro" id="IPR036365">
    <property type="entry name" value="PGBD-like_sf"/>
</dbReference>
<dbReference type="Gene3D" id="1.10.101.10">
    <property type="entry name" value="PGBD-like superfamily/PGBD"/>
    <property type="match status" value="1"/>
</dbReference>
<comment type="similarity">
    <text evidence="2">Belongs to the YkuD family.</text>
</comment>
<feature type="active site" description="Proton donor/acceptor" evidence="7">
    <location>
        <position position="457"/>
    </location>
</feature>
<dbReference type="GO" id="GO:0071555">
    <property type="term" value="P:cell wall organization"/>
    <property type="evidence" value="ECO:0007669"/>
    <property type="project" value="UniProtKB-UniRule"/>
</dbReference>
<feature type="domain" description="L,D-TPase catalytic" evidence="9">
    <location>
        <begin position="325"/>
        <end position="501"/>
    </location>
</feature>
<keyword evidence="11" id="KW-1185">Reference proteome</keyword>
<evidence type="ECO:0000256" key="4">
    <source>
        <dbReference type="ARBA" id="ARBA00022960"/>
    </source>
</evidence>
<dbReference type="Pfam" id="PF03734">
    <property type="entry name" value="YkuD"/>
    <property type="match status" value="1"/>
</dbReference>
<keyword evidence="8" id="KW-1133">Transmembrane helix</keyword>
<proteinExistence type="inferred from homology"/>
<feature type="active site" description="Nucleophile" evidence="7">
    <location>
        <position position="476"/>
    </location>
</feature>
<evidence type="ECO:0000256" key="6">
    <source>
        <dbReference type="ARBA" id="ARBA00023316"/>
    </source>
</evidence>
<comment type="pathway">
    <text evidence="1 7">Cell wall biogenesis; peptidoglycan biosynthesis.</text>
</comment>
<evidence type="ECO:0000313" key="11">
    <source>
        <dbReference type="Proteomes" id="UP000048949"/>
    </source>
</evidence>